<dbReference type="GO" id="GO:0008765">
    <property type="term" value="F:UDP-N-acetylmuramoylalanyl-D-glutamate-2,6-diaminopimelate ligase activity"/>
    <property type="evidence" value="ECO:0007669"/>
    <property type="project" value="UniProtKB-UniRule"/>
</dbReference>
<dbReference type="HAMAP" id="MF_00208">
    <property type="entry name" value="MurE"/>
    <property type="match status" value="1"/>
</dbReference>
<feature type="binding site" evidence="10">
    <location>
        <begin position="412"/>
        <end position="415"/>
    </location>
    <ligand>
        <name>meso-2,6-diaminopimelate</name>
        <dbReference type="ChEBI" id="CHEBI:57791"/>
    </ligand>
</feature>
<evidence type="ECO:0000313" key="14">
    <source>
        <dbReference type="EMBL" id="MBD2861013.1"/>
    </source>
</evidence>
<feature type="binding site" evidence="10">
    <location>
        <position position="188"/>
    </location>
    <ligand>
        <name>UDP-N-acetyl-alpha-D-muramoyl-L-alanyl-D-glutamate</name>
        <dbReference type="ChEBI" id="CHEBI:83900"/>
    </ligand>
</feature>
<evidence type="ECO:0000313" key="15">
    <source>
        <dbReference type="Proteomes" id="UP000639396"/>
    </source>
</evidence>
<dbReference type="EMBL" id="JACXJA010000003">
    <property type="protein sequence ID" value="MBD2861013.1"/>
    <property type="molecule type" value="Genomic_DNA"/>
</dbReference>
<keyword evidence="10 11" id="KW-0133">Cell shape</keyword>
<dbReference type="NCBIfam" id="TIGR01085">
    <property type="entry name" value="murE"/>
    <property type="match status" value="1"/>
</dbReference>
<evidence type="ECO:0000256" key="4">
    <source>
        <dbReference type="ARBA" id="ARBA00056782"/>
    </source>
</evidence>
<comment type="subcellular location">
    <subcellularLocation>
        <location evidence="10 11">Cytoplasm</location>
    </subcellularLocation>
</comment>
<dbReference type="GO" id="GO:0000287">
    <property type="term" value="F:magnesium ion binding"/>
    <property type="evidence" value="ECO:0007669"/>
    <property type="project" value="UniProtKB-UniRule"/>
</dbReference>
<protein>
    <recommendedName>
        <fullName evidence="6 10">UDP-N-acetylmuramoyl-L-alanyl-D-glutamate--2,6-diaminopimelate ligase</fullName>
        <ecNumber evidence="5 10">6.3.2.13</ecNumber>
    </recommendedName>
    <alternativeName>
        <fullName evidence="7 10">Meso-A2pm-adding enzyme</fullName>
    </alternativeName>
    <alternativeName>
        <fullName evidence="8 10">Meso-diaminopimelate-adding enzyme</fullName>
    </alternativeName>
    <alternativeName>
        <fullName evidence="9 10">UDP-MurNAc-L-Ala-D-Glu:meso-diaminopimelate ligase</fullName>
    </alternativeName>
    <alternativeName>
        <fullName evidence="10">UDP-MurNAc-tripeptide synthetase</fullName>
    </alternativeName>
    <alternativeName>
        <fullName evidence="10">UDP-N-acetylmuramyl-tripeptide synthetase</fullName>
    </alternativeName>
</protein>
<dbReference type="InterPro" id="IPR036565">
    <property type="entry name" value="Mur-like_cat_sf"/>
</dbReference>
<comment type="cofactor">
    <cofactor evidence="10">
        <name>Mg(2+)</name>
        <dbReference type="ChEBI" id="CHEBI:18420"/>
    </cofactor>
</comment>
<dbReference type="Proteomes" id="UP000639396">
    <property type="component" value="Unassembled WGS sequence"/>
</dbReference>
<dbReference type="Pfam" id="PF02875">
    <property type="entry name" value="Mur_ligase_C"/>
    <property type="match status" value="1"/>
</dbReference>
<dbReference type="GO" id="GO:0008360">
    <property type="term" value="P:regulation of cell shape"/>
    <property type="evidence" value="ECO:0007669"/>
    <property type="project" value="UniProtKB-KW"/>
</dbReference>
<keyword evidence="15" id="KW-1185">Reference proteome</keyword>
<evidence type="ECO:0000256" key="7">
    <source>
        <dbReference type="ARBA" id="ARBA00075482"/>
    </source>
</evidence>
<feature type="domain" description="Mur ligase central" evidence="13">
    <location>
        <begin position="109"/>
        <end position="316"/>
    </location>
</feature>
<feature type="binding site" evidence="10">
    <location>
        <position position="180"/>
    </location>
    <ligand>
        <name>UDP-N-acetyl-alpha-D-muramoyl-L-alanyl-D-glutamate</name>
        <dbReference type="ChEBI" id="CHEBI:83900"/>
    </ligand>
</feature>
<feature type="binding site" evidence="10">
    <location>
        <position position="388"/>
    </location>
    <ligand>
        <name>meso-2,6-diaminopimelate</name>
        <dbReference type="ChEBI" id="CHEBI:57791"/>
    </ligand>
</feature>
<dbReference type="Gene3D" id="3.40.1190.10">
    <property type="entry name" value="Mur-like, catalytic domain"/>
    <property type="match status" value="1"/>
</dbReference>
<evidence type="ECO:0000256" key="1">
    <source>
        <dbReference type="ARBA" id="ARBA00004752"/>
    </source>
</evidence>
<keyword evidence="10 11" id="KW-0573">Peptidoglycan synthesis</keyword>
<comment type="PTM">
    <text evidence="10">Carboxylation is probably crucial for Mg(2+) binding and, consequently, for the gamma-phosphate positioning of ATP.</text>
</comment>
<comment type="function">
    <text evidence="4 10">Catalyzes the addition of meso-diaminopimelic acid to the nucleotide precursor UDP-N-acetylmuramoyl-L-alanyl-D-glutamate (UMAG) in the biosynthesis of bacterial cell-wall peptidoglycan.</text>
</comment>
<feature type="binding site" evidence="10">
    <location>
        <position position="30"/>
    </location>
    <ligand>
        <name>UDP-N-acetyl-alpha-D-muramoyl-L-alanyl-D-glutamate</name>
        <dbReference type="ChEBI" id="CHEBI:83900"/>
    </ligand>
</feature>
<dbReference type="Pfam" id="PF08245">
    <property type="entry name" value="Mur_ligase_M"/>
    <property type="match status" value="1"/>
</dbReference>
<dbReference type="GO" id="GO:0071555">
    <property type="term" value="P:cell wall organization"/>
    <property type="evidence" value="ECO:0007669"/>
    <property type="project" value="UniProtKB-KW"/>
</dbReference>
<evidence type="ECO:0000256" key="3">
    <source>
        <dbReference type="ARBA" id="ARBA00050251"/>
    </source>
</evidence>
<keyword evidence="10" id="KW-0547">Nucleotide-binding</keyword>
<dbReference type="InterPro" id="IPR005761">
    <property type="entry name" value="UDP-N-AcMur-Glu-dNH2Pim_ligase"/>
</dbReference>
<dbReference type="FunFam" id="3.90.190.20:FF:000006">
    <property type="entry name" value="UDP-N-acetylmuramoyl-L-alanyl-D-glutamate--2,6-diaminopimelate ligase"/>
    <property type="match status" value="1"/>
</dbReference>
<dbReference type="GO" id="GO:0009252">
    <property type="term" value="P:peptidoglycan biosynthetic process"/>
    <property type="evidence" value="ECO:0007669"/>
    <property type="project" value="UniProtKB-UniRule"/>
</dbReference>
<feature type="domain" description="Mur ligase C-terminal" evidence="12">
    <location>
        <begin position="339"/>
        <end position="469"/>
    </location>
</feature>
<keyword evidence="10" id="KW-0963">Cytoplasm</keyword>
<comment type="pathway">
    <text evidence="1 10 11">Cell wall biogenesis; peptidoglycan biosynthesis.</text>
</comment>
<comment type="similarity">
    <text evidence="2 10">Belongs to the MurCDEF family. MurE subfamily.</text>
</comment>
<dbReference type="InterPro" id="IPR036615">
    <property type="entry name" value="Mur_ligase_C_dom_sf"/>
</dbReference>
<feature type="binding site" evidence="10">
    <location>
        <position position="467"/>
    </location>
    <ligand>
        <name>meso-2,6-diaminopimelate</name>
        <dbReference type="ChEBI" id="CHEBI:57791"/>
    </ligand>
</feature>
<dbReference type="GO" id="GO:0005737">
    <property type="term" value="C:cytoplasm"/>
    <property type="evidence" value="ECO:0007669"/>
    <property type="project" value="UniProtKB-SubCell"/>
</dbReference>
<keyword evidence="10 14" id="KW-0436">Ligase</keyword>
<evidence type="ECO:0000259" key="13">
    <source>
        <dbReference type="Pfam" id="PF08245"/>
    </source>
</evidence>
<evidence type="ECO:0000256" key="2">
    <source>
        <dbReference type="ARBA" id="ARBA00005898"/>
    </source>
</evidence>
<evidence type="ECO:0000256" key="10">
    <source>
        <dbReference type="HAMAP-Rule" id="MF_00208"/>
    </source>
</evidence>
<dbReference type="AlphaFoldDB" id="A0A927C465"/>
<sequence length="502" mass="55101">MKLNEMANLLTIARTSGNMETEISGFAMNSKQVRPGDLFICIPGIPGLQEDRHPYAEEAVRAGAAALIVEREVGLAVPTIQVPDARYAMAVMTAHFYGYPSSQLKVIGVTGTNGKTTTSHMIEAVLAYAGYRTGLMGNIGTKIGEVQHETDINTPESYKLQANLRKMADHQTDYCVMEATSQGLDMGRVIGCEFRTAVFTNLTLDHLDYHGTMERYREAKGLLFSRMGNAFSPDASKRKYAVLNIDDPASDYFRKQTTAQVVTYGIHGDADVTASNVRLTARGTEFELRSYTGTIQVQLQMVGKFNVYNALATAASCLVEGVPLEVIGEGLARIQGVAGRMEVVDEGQPFLVLADYAHTPDSLDNCLSTVREFAERRVITVFGCGGDRDRSKRPMMGGLAARYSDYIIVTSDNPRKEKPSAIMQDIEQGLKEAGIDASRYELIEDRKQAIGRAVELAGPGDIVLIAGKGHETYQIFKDGTVHFDDRAEARLAIRRKKDETPR</sequence>
<evidence type="ECO:0000256" key="8">
    <source>
        <dbReference type="ARBA" id="ARBA00076158"/>
    </source>
</evidence>
<evidence type="ECO:0000256" key="9">
    <source>
        <dbReference type="ARBA" id="ARBA00081560"/>
    </source>
</evidence>
<accession>A0A927C465</accession>
<evidence type="ECO:0000256" key="5">
    <source>
        <dbReference type="ARBA" id="ARBA00066633"/>
    </source>
</evidence>
<dbReference type="RefSeq" id="WP_190924619.1">
    <property type="nucleotide sequence ID" value="NZ_JACXJA010000003.1"/>
</dbReference>
<dbReference type="GO" id="GO:0051301">
    <property type="term" value="P:cell division"/>
    <property type="evidence" value="ECO:0007669"/>
    <property type="project" value="UniProtKB-KW"/>
</dbReference>
<dbReference type="NCBIfam" id="NF001126">
    <property type="entry name" value="PRK00139.1-4"/>
    <property type="match status" value="1"/>
</dbReference>
<dbReference type="InterPro" id="IPR013221">
    <property type="entry name" value="Mur_ligase_cen"/>
</dbReference>
<comment type="caution">
    <text evidence="14">The sequence shown here is derived from an EMBL/GenBank/DDBJ whole genome shotgun (WGS) entry which is preliminary data.</text>
</comment>
<feature type="short sequence motif" description="Meso-diaminopimelate recognition motif" evidence="10">
    <location>
        <begin position="412"/>
        <end position="415"/>
    </location>
</feature>
<dbReference type="SUPFAM" id="SSF53623">
    <property type="entry name" value="MurD-like peptide ligases, catalytic domain"/>
    <property type="match status" value="1"/>
</dbReference>
<evidence type="ECO:0000259" key="12">
    <source>
        <dbReference type="Pfam" id="PF02875"/>
    </source>
</evidence>
<keyword evidence="10 11" id="KW-0132">Cell division</keyword>
<dbReference type="PANTHER" id="PTHR23135:SF4">
    <property type="entry name" value="UDP-N-ACETYLMURAMOYL-L-ALANYL-D-GLUTAMATE--2,6-DIAMINOPIMELATE LIGASE MURE HOMOLOG, CHLOROPLASTIC"/>
    <property type="match status" value="1"/>
</dbReference>
<keyword evidence="10 11" id="KW-0961">Cell wall biogenesis/degradation</keyword>
<feature type="binding site" evidence="10">
    <location>
        <begin position="111"/>
        <end position="117"/>
    </location>
    <ligand>
        <name>ATP</name>
        <dbReference type="ChEBI" id="CHEBI:30616"/>
    </ligand>
</feature>
<reference evidence="14" key="1">
    <citation type="submission" date="2020-09" db="EMBL/GenBank/DDBJ databases">
        <title>A novel bacterium of genus Paenibacillus, isolated from South China Sea.</title>
        <authorList>
            <person name="Huang H."/>
            <person name="Mo K."/>
            <person name="Hu Y."/>
        </authorList>
    </citation>
    <scope>NUCLEOTIDE SEQUENCE</scope>
    <source>
        <strain evidence="14">IB182363</strain>
    </source>
</reference>
<dbReference type="GO" id="GO:0005524">
    <property type="term" value="F:ATP binding"/>
    <property type="evidence" value="ECO:0007669"/>
    <property type="project" value="UniProtKB-UniRule"/>
</dbReference>
<keyword evidence="10 11" id="KW-0131">Cell cycle</keyword>
<dbReference type="InterPro" id="IPR004101">
    <property type="entry name" value="Mur_ligase_C"/>
</dbReference>
<dbReference type="Gene3D" id="3.90.190.20">
    <property type="entry name" value="Mur ligase, C-terminal domain"/>
    <property type="match status" value="1"/>
</dbReference>
<dbReference type="SUPFAM" id="SSF63418">
    <property type="entry name" value="MurE/MurF N-terminal domain"/>
    <property type="match status" value="1"/>
</dbReference>
<gene>
    <name evidence="10" type="primary">murE</name>
    <name evidence="14" type="ORF">IDH45_03305</name>
</gene>
<dbReference type="Gene3D" id="3.40.1390.10">
    <property type="entry name" value="MurE/MurF, N-terminal domain"/>
    <property type="match status" value="1"/>
</dbReference>
<comment type="caution">
    <text evidence="10">Lacks conserved residue(s) required for the propagation of feature annotation.</text>
</comment>
<keyword evidence="10" id="KW-0460">Magnesium</keyword>
<dbReference type="InterPro" id="IPR035911">
    <property type="entry name" value="MurE/MurF_N"/>
</dbReference>
<feature type="binding site" evidence="10">
    <location>
        <position position="471"/>
    </location>
    <ligand>
        <name>meso-2,6-diaminopimelate</name>
        <dbReference type="ChEBI" id="CHEBI:57791"/>
    </ligand>
</feature>
<dbReference type="SUPFAM" id="SSF53244">
    <property type="entry name" value="MurD-like peptide ligases, peptide-binding domain"/>
    <property type="match status" value="1"/>
</dbReference>
<organism evidence="14 15">
    <name type="scientific">Paenibacillus oceani</name>
    <dbReference type="NCBI Taxonomy" id="2772510"/>
    <lineage>
        <taxon>Bacteria</taxon>
        <taxon>Bacillati</taxon>
        <taxon>Bacillota</taxon>
        <taxon>Bacilli</taxon>
        <taxon>Bacillales</taxon>
        <taxon>Paenibacillaceae</taxon>
        <taxon>Paenibacillus</taxon>
    </lineage>
</organism>
<evidence type="ECO:0000256" key="6">
    <source>
        <dbReference type="ARBA" id="ARBA00072883"/>
    </source>
</evidence>
<dbReference type="PANTHER" id="PTHR23135">
    <property type="entry name" value="MUR LIGASE FAMILY MEMBER"/>
    <property type="match status" value="1"/>
</dbReference>
<dbReference type="EC" id="6.3.2.13" evidence="5 10"/>
<keyword evidence="10" id="KW-0067">ATP-binding</keyword>
<dbReference type="NCBIfam" id="NF001124">
    <property type="entry name" value="PRK00139.1-2"/>
    <property type="match status" value="1"/>
</dbReference>
<proteinExistence type="inferred from homology"/>
<name>A0A927C465_9BACL</name>
<comment type="catalytic activity">
    <reaction evidence="3 10">
        <text>UDP-N-acetyl-alpha-D-muramoyl-L-alanyl-D-glutamate + meso-2,6-diaminopimelate + ATP = UDP-N-acetyl-alpha-D-muramoyl-L-alanyl-gamma-D-glutamyl-meso-2,6-diaminopimelate + ADP + phosphate + H(+)</text>
        <dbReference type="Rhea" id="RHEA:23676"/>
        <dbReference type="ChEBI" id="CHEBI:15378"/>
        <dbReference type="ChEBI" id="CHEBI:30616"/>
        <dbReference type="ChEBI" id="CHEBI:43474"/>
        <dbReference type="ChEBI" id="CHEBI:57791"/>
        <dbReference type="ChEBI" id="CHEBI:83900"/>
        <dbReference type="ChEBI" id="CHEBI:83905"/>
        <dbReference type="ChEBI" id="CHEBI:456216"/>
        <dbReference type="EC" id="6.3.2.13"/>
    </reaction>
</comment>
<evidence type="ECO:0000256" key="11">
    <source>
        <dbReference type="RuleBase" id="RU004135"/>
    </source>
</evidence>
<feature type="modified residue" description="N6-carboxylysine" evidence="10">
    <location>
        <position position="220"/>
    </location>
</feature>